<name>A0A1B2I7E9_9BACT</name>
<evidence type="ECO:0000313" key="2">
    <source>
        <dbReference type="EMBL" id="ANZ45901.1"/>
    </source>
</evidence>
<dbReference type="SUPFAM" id="SSF69572">
    <property type="entry name" value="Activating enzymes of the ubiquitin-like proteins"/>
    <property type="match status" value="1"/>
</dbReference>
<keyword evidence="3" id="KW-1185">Reference proteome</keyword>
<dbReference type="InterPro" id="IPR035985">
    <property type="entry name" value="Ubiquitin-activating_enz"/>
</dbReference>
<dbReference type="InterPro" id="IPR045886">
    <property type="entry name" value="ThiF/MoeB/HesA"/>
</dbReference>
<dbReference type="InterPro" id="IPR000594">
    <property type="entry name" value="ThiF_NAD_FAD-bd"/>
</dbReference>
<dbReference type="STRING" id="1197717.BED41_12865"/>
<feature type="domain" description="THIF-type NAD/FAD binding fold" evidence="1">
    <location>
        <begin position="58"/>
        <end position="278"/>
    </location>
</feature>
<dbReference type="AlphaFoldDB" id="A0A1B2I7E9"/>
<gene>
    <name evidence="2" type="ORF">BED41_12865</name>
</gene>
<reference evidence="2" key="1">
    <citation type="submission" date="2016-08" db="EMBL/GenBank/DDBJ databases">
        <title>Complete genome of Cloacibacillus porcorum.</title>
        <authorList>
            <person name="Looft T."/>
            <person name="Bayles D.O."/>
            <person name="Alt D.P."/>
        </authorList>
    </citation>
    <scope>NUCLEOTIDE SEQUENCE [LARGE SCALE GENOMIC DNA]</scope>
    <source>
        <strain evidence="2">CL-84</strain>
    </source>
</reference>
<dbReference type="GO" id="GO:0008641">
    <property type="term" value="F:ubiquitin-like modifier activating enzyme activity"/>
    <property type="evidence" value="ECO:0007669"/>
    <property type="project" value="InterPro"/>
</dbReference>
<sequence>MSLSFKEPVEYMAERASRHGDVLTVSLSVCREAASLSGLSVREAEIAALRGGLCPARYERTIGTFGLEGQARLLESCAAVAGCGGLGGWITEILARAGVGRLILIDGDVFDENNLNRQLYATEENIGEPKAAAAAERVRQVNSGVTAEYYQMFIDEANGAELLSPADVVLDALDNNRGRRDVFSLCRRLGIPFVHGAVAGFFGQAAVLRPQDRPLWESSELPDKGIELTTGNPPFIPPFIASVQAAEALKILAGLEGGLEHTLLWFDLMRCDMQRLRLK</sequence>
<dbReference type="GO" id="GO:0061504">
    <property type="term" value="P:cyclic threonylcarbamoyladenosine biosynthetic process"/>
    <property type="evidence" value="ECO:0007669"/>
    <property type="project" value="TreeGrafter"/>
</dbReference>
<dbReference type="EMBL" id="CP016757">
    <property type="protein sequence ID" value="ANZ45901.1"/>
    <property type="molecule type" value="Genomic_DNA"/>
</dbReference>
<dbReference type="PANTHER" id="PTHR43267">
    <property type="entry name" value="TRNA THREONYLCARBAMOYLADENOSINE DEHYDRATASE"/>
    <property type="match status" value="1"/>
</dbReference>
<dbReference type="PANTHER" id="PTHR43267:SF1">
    <property type="entry name" value="TRNA THREONYLCARBAMOYLADENOSINE DEHYDRATASE"/>
    <property type="match status" value="1"/>
</dbReference>
<protein>
    <submittedName>
        <fullName evidence="2">Thiamine biosynthesis protein ThiF</fullName>
    </submittedName>
</protein>
<dbReference type="CDD" id="cd00757">
    <property type="entry name" value="ThiF_MoeB_HesA_family"/>
    <property type="match status" value="1"/>
</dbReference>
<dbReference type="Gene3D" id="3.40.50.720">
    <property type="entry name" value="NAD(P)-binding Rossmann-like Domain"/>
    <property type="match status" value="1"/>
</dbReference>
<organism evidence="2 3">
    <name type="scientific">Cloacibacillus porcorum</name>
    <dbReference type="NCBI Taxonomy" id="1197717"/>
    <lineage>
        <taxon>Bacteria</taxon>
        <taxon>Thermotogati</taxon>
        <taxon>Synergistota</taxon>
        <taxon>Synergistia</taxon>
        <taxon>Synergistales</taxon>
        <taxon>Synergistaceae</taxon>
        <taxon>Cloacibacillus</taxon>
    </lineage>
</organism>
<accession>A0A1B2I7E9</accession>
<dbReference type="Pfam" id="PF00899">
    <property type="entry name" value="ThiF"/>
    <property type="match status" value="1"/>
</dbReference>
<evidence type="ECO:0000313" key="3">
    <source>
        <dbReference type="Proteomes" id="UP000093044"/>
    </source>
</evidence>
<dbReference type="Proteomes" id="UP000093044">
    <property type="component" value="Chromosome"/>
</dbReference>
<dbReference type="GO" id="GO:0061503">
    <property type="term" value="F:tRNA threonylcarbamoyladenosine dehydratase"/>
    <property type="evidence" value="ECO:0007669"/>
    <property type="project" value="TreeGrafter"/>
</dbReference>
<evidence type="ECO:0000259" key="1">
    <source>
        <dbReference type="Pfam" id="PF00899"/>
    </source>
</evidence>
<dbReference type="KEGG" id="cpor:BED41_12865"/>
<dbReference type="OrthoDB" id="9804286at2"/>
<proteinExistence type="predicted"/>